<feature type="region of interest" description="Disordered" evidence="1">
    <location>
        <begin position="1"/>
        <end position="23"/>
    </location>
</feature>
<gene>
    <name evidence="2" type="ORF">PMACD_LOCUS10247</name>
</gene>
<proteinExistence type="predicted"/>
<organism evidence="2 3">
    <name type="scientific">Pieris macdunnoughi</name>
    <dbReference type="NCBI Taxonomy" id="345717"/>
    <lineage>
        <taxon>Eukaryota</taxon>
        <taxon>Metazoa</taxon>
        <taxon>Ecdysozoa</taxon>
        <taxon>Arthropoda</taxon>
        <taxon>Hexapoda</taxon>
        <taxon>Insecta</taxon>
        <taxon>Pterygota</taxon>
        <taxon>Neoptera</taxon>
        <taxon>Endopterygota</taxon>
        <taxon>Lepidoptera</taxon>
        <taxon>Glossata</taxon>
        <taxon>Ditrysia</taxon>
        <taxon>Papilionoidea</taxon>
        <taxon>Pieridae</taxon>
        <taxon>Pierinae</taxon>
        <taxon>Pieris</taxon>
    </lineage>
</organism>
<reference evidence="2" key="1">
    <citation type="submission" date="2021-02" db="EMBL/GenBank/DDBJ databases">
        <authorList>
            <person name="Steward A R."/>
        </authorList>
    </citation>
    <scope>NUCLEOTIDE SEQUENCE</scope>
</reference>
<keyword evidence="3" id="KW-1185">Reference proteome</keyword>
<sequence length="135" mass="15508">MFLPEAIRPLPKAPPRKLTNRGRKTRISTIYTDTPENVWKEYVNILKHTKAKQVMKRLHGGETKTNAGNRKKENTQNASSSSKEECYCLVCMSRYSESRPILNGYNAQNVKCGRMKNVQKVFLIMFATFVIPIDI</sequence>
<protein>
    <submittedName>
        <fullName evidence="2">Uncharacterized protein</fullName>
    </submittedName>
</protein>
<feature type="compositionally biased region" description="Basic residues" evidence="1">
    <location>
        <begin position="14"/>
        <end position="23"/>
    </location>
</feature>
<dbReference type="OrthoDB" id="6930099at2759"/>
<evidence type="ECO:0000313" key="3">
    <source>
        <dbReference type="Proteomes" id="UP000663880"/>
    </source>
</evidence>
<evidence type="ECO:0000256" key="1">
    <source>
        <dbReference type="SAM" id="MobiDB-lite"/>
    </source>
</evidence>
<name>A0A821UDF5_9NEOP</name>
<dbReference type="EMBL" id="CAJOBZ010000030">
    <property type="protein sequence ID" value="CAF4888489.1"/>
    <property type="molecule type" value="Genomic_DNA"/>
</dbReference>
<evidence type="ECO:0000313" key="2">
    <source>
        <dbReference type="EMBL" id="CAF4888489.1"/>
    </source>
</evidence>
<dbReference type="Proteomes" id="UP000663880">
    <property type="component" value="Unassembled WGS sequence"/>
</dbReference>
<feature type="region of interest" description="Disordered" evidence="1">
    <location>
        <begin position="57"/>
        <end position="83"/>
    </location>
</feature>
<comment type="caution">
    <text evidence="2">The sequence shown here is derived from an EMBL/GenBank/DDBJ whole genome shotgun (WGS) entry which is preliminary data.</text>
</comment>
<accession>A0A821UDF5</accession>
<dbReference type="AlphaFoldDB" id="A0A821UDF5"/>